<dbReference type="Pfam" id="PF00443">
    <property type="entry name" value="UCH"/>
    <property type="match status" value="1"/>
</dbReference>
<dbReference type="AlphaFoldDB" id="A0A6P3FCW2"/>
<dbReference type="InterPro" id="IPR032069">
    <property type="entry name" value="USP37-like_PH"/>
</dbReference>
<keyword evidence="4 7" id="KW-0833">Ubl conjugation pathway</keyword>
<keyword evidence="10" id="KW-1185">Reference proteome</keyword>
<dbReference type="GO" id="GO:0004843">
    <property type="term" value="F:cysteine-type deubiquitinase activity"/>
    <property type="evidence" value="ECO:0007669"/>
    <property type="project" value="UniProtKB-UniRule"/>
</dbReference>
<feature type="compositionally biased region" description="Basic and acidic residues" evidence="8">
    <location>
        <begin position="770"/>
        <end position="790"/>
    </location>
</feature>
<comment type="function">
    <text evidence="7">Deubiquitinating enzyme that removes conjugated ubiquitin from specific proteins to regulate different cellular processes.</text>
</comment>
<dbReference type="CDD" id="cd02257">
    <property type="entry name" value="Peptidase_C19"/>
    <property type="match status" value="2"/>
</dbReference>
<comment type="catalytic activity">
    <reaction evidence="1 7">
        <text>Thiol-dependent hydrolysis of ester, thioester, amide, peptide and isopeptide bonds formed by the C-terminal Gly of ubiquitin (a 76-residue protein attached to proteins as an intracellular targeting signal).</text>
        <dbReference type="EC" id="3.4.19.12"/>
    </reaction>
</comment>
<dbReference type="InterPro" id="IPR038093">
    <property type="entry name" value="USP37-like_PH_sf"/>
</dbReference>
<gene>
    <name evidence="11" type="primary">Usp26</name>
</gene>
<dbReference type="Gene3D" id="2.30.29.180">
    <property type="entry name" value="Ubiquitin carboxyl-terminal hydrolase 26/29/37, pleckstrin homology-like domain"/>
    <property type="match status" value="1"/>
</dbReference>
<feature type="compositionally biased region" description="Low complexity" evidence="8">
    <location>
        <begin position="900"/>
        <end position="912"/>
    </location>
</feature>
<dbReference type="EC" id="3.4.19.12" evidence="7"/>
<dbReference type="InParanoid" id="A0A6P3FCW2"/>
<evidence type="ECO:0000313" key="11">
    <source>
        <dbReference type="RefSeq" id="XP_004634584.1"/>
    </source>
</evidence>
<dbReference type="InterPro" id="IPR038765">
    <property type="entry name" value="Papain-like_cys_pep_sf"/>
</dbReference>
<evidence type="ECO:0000256" key="7">
    <source>
        <dbReference type="RuleBase" id="RU366025"/>
    </source>
</evidence>
<feature type="compositionally biased region" description="Basic residues" evidence="8">
    <location>
        <begin position="195"/>
        <end position="204"/>
    </location>
</feature>
<feature type="region of interest" description="Disordered" evidence="8">
    <location>
        <begin position="160"/>
        <end position="231"/>
    </location>
</feature>
<dbReference type="SUPFAM" id="SSF54001">
    <property type="entry name" value="Cysteine proteinases"/>
    <property type="match status" value="1"/>
</dbReference>
<reference evidence="11" key="1">
    <citation type="submission" date="2025-08" db="UniProtKB">
        <authorList>
            <consortium name="RefSeq"/>
        </authorList>
    </citation>
    <scope>IDENTIFICATION</scope>
</reference>
<dbReference type="GeneID" id="101576372"/>
<evidence type="ECO:0000259" key="9">
    <source>
        <dbReference type="PROSITE" id="PS50235"/>
    </source>
</evidence>
<feature type="region of interest" description="Disordered" evidence="8">
    <location>
        <begin position="589"/>
        <end position="637"/>
    </location>
</feature>
<evidence type="ECO:0000313" key="10">
    <source>
        <dbReference type="Proteomes" id="UP000515203"/>
    </source>
</evidence>
<feature type="compositionally biased region" description="Basic residues" evidence="8">
    <location>
        <begin position="606"/>
        <end position="616"/>
    </location>
</feature>
<dbReference type="PROSITE" id="PS00973">
    <property type="entry name" value="USP_2"/>
    <property type="match status" value="1"/>
</dbReference>
<dbReference type="FunFam" id="2.30.29.180:FF:000001">
    <property type="entry name" value="Ubiquitin carboxyl-terminal hydrolase 37"/>
    <property type="match status" value="1"/>
</dbReference>
<dbReference type="InterPro" id="IPR001394">
    <property type="entry name" value="Peptidase_C19_UCH"/>
</dbReference>
<dbReference type="GO" id="GO:0005634">
    <property type="term" value="C:nucleus"/>
    <property type="evidence" value="ECO:0007669"/>
    <property type="project" value="TreeGrafter"/>
</dbReference>
<keyword evidence="3 7" id="KW-0645">Protease</keyword>
<dbReference type="CDD" id="cd13312">
    <property type="entry name" value="PH_USP37_like"/>
    <property type="match status" value="1"/>
</dbReference>
<organism evidence="10 11">
    <name type="scientific">Octodon degus</name>
    <name type="common">Degu</name>
    <name type="synonym">Sciurus degus</name>
    <dbReference type="NCBI Taxonomy" id="10160"/>
    <lineage>
        <taxon>Eukaryota</taxon>
        <taxon>Metazoa</taxon>
        <taxon>Chordata</taxon>
        <taxon>Craniata</taxon>
        <taxon>Vertebrata</taxon>
        <taxon>Euteleostomi</taxon>
        <taxon>Mammalia</taxon>
        <taxon>Eutheria</taxon>
        <taxon>Euarchontoglires</taxon>
        <taxon>Glires</taxon>
        <taxon>Rodentia</taxon>
        <taxon>Hystricomorpha</taxon>
        <taxon>Octodontidae</taxon>
        <taxon>Octodon</taxon>
    </lineage>
</organism>
<feature type="compositionally biased region" description="Polar residues" evidence="8">
    <location>
        <begin position="175"/>
        <end position="185"/>
    </location>
</feature>
<evidence type="ECO:0000256" key="5">
    <source>
        <dbReference type="ARBA" id="ARBA00022801"/>
    </source>
</evidence>
<feature type="compositionally biased region" description="Basic residues" evidence="8">
    <location>
        <begin position="211"/>
        <end position="229"/>
    </location>
</feature>
<feature type="compositionally biased region" description="Basic and acidic residues" evidence="8">
    <location>
        <begin position="704"/>
        <end position="737"/>
    </location>
</feature>
<proteinExistence type="inferred from homology"/>
<dbReference type="RefSeq" id="XP_004634584.1">
    <property type="nucleotide sequence ID" value="XM_004634527.1"/>
</dbReference>
<dbReference type="InterPro" id="IPR028889">
    <property type="entry name" value="USP"/>
</dbReference>
<keyword evidence="5 7" id="KW-0378">Hydrolase</keyword>
<dbReference type="GO" id="GO:0016579">
    <property type="term" value="P:protein deubiquitination"/>
    <property type="evidence" value="ECO:0007669"/>
    <property type="project" value="InterPro"/>
</dbReference>
<dbReference type="InterPro" id="IPR050164">
    <property type="entry name" value="Peptidase_C19"/>
</dbReference>
<sequence length="918" mass="103595">MSGIMVHGFVQMWNKRSGMSNVQEVFLETVEGKKNFKLLMYLKTGKVRTFQLNNNIKNVALTSYGEDLSHIQLTFQNSNFLFIERMASKDAEQLKAFLDRAPQDCPEPHMSPEKGKVVYTSIATQTTETSLPSICNRSDEECSGIDKEIGTFVHQNTPLLSSKSSTLTDKESETQPSKEMQSSDLEVSESEKLPIKKRSIRKKTSANPLKYKSRNWKKPSKTRVSKNSKKVASVAVANSSGGCPRQRTDLQHFSENTVQQLLQALNSGGGPGLKVPHKLKSHTLWQGLPNLGNTCYINAVLQSLCSIPLFVNDVLKQGFPWGRVARDMFCVCVILLLMMKDIFNKQTKELLLVTIRRSSSLVAEMFTVDAQNDAHEFLSFCLEQLENLPKSVLVSKSENKSDKESSSQQAFAGDSAAKRTACAVTSNFECELLHSIFCKICGRVVYKTEPDNYLSLNLPQGKKKSPVSIQSTFDQFLAREALLEYKCEECEQKKAEVMHKFIKIPRILIIHLKRYCFTEFWSLRKDDQKVTVCKYLDLSAHCTEGTKPPVPLSSNAHIRDPELLKVSQNSGLKLLHSLSLVALENSRNTRTRRVESVKQPDSQKSQRSHTERKRVQQQKDVGKACKLDTRESESVCEGEEQLSSSVLNLESVSLPVFPGYRDQLVSKRDTRVTEVPANPKARKSGKISTSEEADFDAASEVTEDFSKDKKTRLKERSQKMAEQSEKYDGVGTHKDAPEQTLSEGLPKPKVRECTVRLTDCTRFSLQEANPGDKDSSDKMESKTQELEEKTDKKNRYTYRLIGIINHIGKNPNSGHYVTDAYDFTKQAWFTYNDLLVSSISESLVQKSRICTGYIFFYMHNEIFEELLLREKTTQSQPEPQPEPEPELESQSKAKAKAKSQSKPQSKSQSCSPKAKKSS</sequence>
<evidence type="ECO:0000256" key="6">
    <source>
        <dbReference type="ARBA" id="ARBA00022807"/>
    </source>
</evidence>
<dbReference type="Pfam" id="PF16674">
    <property type="entry name" value="UCH_N"/>
    <property type="match status" value="1"/>
</dbReference>
<keyword evidence="6 7" id="KW-0788">Thiol protease</keyword>
<protein>
    <recommendedName>
        <fullName evidence="7">Ubiquitin carboxyl-terminal hydrolase</fullName>
        <ecNumber evidence="7">3.4.19.12</ecNumber>
    </recommendedName>
</protein>
<dbReference type="PROSITE" id="PS00972">
    <property type="entry name" value="USP_1"/>
    <property type="match status" value="1"/>
</dbReference>
<dbReference type="InterPro" id="IPR018200">
    <property type="entry name" value="USP_CS"/>
</dbReference>
<dbReference type="FunCoup" id="A0A6P3FCW2">
    <property type="interactions" value="45"/>
</dbReference>
<dbReference type="CTD" id="83844"/>
<evidence type="ECO:0000256" key="1">
    <source>
        <dbReference type="ARBA" id="ARBA00000707"/>
    </source>
</evidence>
<name>A0A6P3FCW2_OCTDE</name>
<comment type="similarity">
    <text evidence="2 7">Belongs to the peptidase C19 family.</text>
</comment>
<dbReference type="PROSITE" id="PS50235">
    <property type="entry name" value="USP_3"/>
    <property type="match status" value="1"/>
</dbReference>
<dbReference type="GO" id="GO:0005829">
    <property type="term" value="C:cytosol"/>
    <property type="evidence" value="ECO:0007669"/>
    <property type="project" value="TreeGrafter"/>
</dbReference>
<feature type="region of interest" description="Disordered" evidence="8">
    <location>
        <begin position="870"/>
        <end position="918"/>
    </location>
</feature>
<evidence type="ECO:0000256" key="2">
    <source>
        <dbReference type="ARBA" id="ARBA00009085"/>
    </source>
</evidence>
<dbReference type="GO" id="GO:0006508">
    <property type="term" value="P:proteolysis"/>
    <property type="evidence" value="ECO:0007669"/>
    <property type="project" value="UniProtKB-KW"/>
</dbReference>
<dbReference type="Gene3D" id="3.90.70.10">
    <property type="entry name" value="Cysteine proteinases"/>
    <property type="match status" value="2"/>
</dbReference>
<feature type="domain" description="USP" evidence="9">
    <location>
        <begin position="286"/>
        <end position="860"/>
    </location>
</feature>
<feature type="region of interest" description="Disordered" evidence="8">
    <location>
        <begin position="764"/>
        <end position="790"/>
    </location>
</feature>
<evidence type="ECO:0000256" key="3">
    <source>
        <dbReference type="ARBA" id="ARBA00022670"/>
    </source>
</evidence>
<dbReference type="Proteomes" id="UP000515203">
    <property type="component" value="Unplaced"/>
</dbReference>
<dbReference type="OrthoDB" id="289038at2759"/>
<accession>A0A6P3FCW2</accession>
<dbReference type="GO" id="GO:0000082">
    <property type="term" value="P:G1/S transition of mitotic cell cycle"/>
    <property type="evidence" value="ECO:0007669"/>
    <property type="project" value="TreeGrafter"/>
</dbReference>
<feature type="compositionally biased region" description="Acidic residues" evidence="8">
    <location>
        <begin position="691"/>
        <end position="703"/>
    </location>
</feature>
<evidence type="ECO:0000256" key="8">
    <source>
        <dbReference type="SAM" id="MobiDB-lite"/>
    </source>
</evidence>
<dbReference type="PANTHER" id="PTHR24006:SF911">
    <property type="entry name" value="UBIQUITIN CARBOXYL-TERMINAL HYDROLASE 26"/>
    <property type="match status" value="1"/>
</dbReference>
<feature type="compositionally biased region" description="Basic and acidic residues" evidence="8">
    <location>
        <begin position="620"/>
        <end position="633"/>
    </location>
</feature>
<dbReference type="PANTHER" id="PTHR24006">
    <property type="entry name" value="UBIQUITIN CARBOXYL-TERMINAL HYDROLASE"/>
    <property type="match status" value="1"/>
</dbReference>
<evidence type="ECO:0000256" key="4">
    <source>
        <dbReference type="ARBA" id="ARBA00022786"/>
    </source>
</evidence>
<feature type="region of interest" description="Disordered" evidence="8">
    <location>
        <begin position="670"/>
        <end position="747"/>
    </location>
</feature>